<evidence type="ECO:0000259" key="8">
    <source>
        <dbReference type="Pfam" id="PF00171"/>
    </source>
</evidence>
<evidence type="ECO:0000256" key="6">
    <source>
        <dbReference type="RuleBase" id="RU003345"/>
    </source>
</evidence>
<protein>
    <recommendedName>
        <fullName evidence="3">aldehyde dehydrogenase (NAD(+))</fullName>
        <ecNumber evidence="3">1.2.1.3</ecNumber>
    </recommendedName>
</protein>
<dbReference type="PROSITE" id="PS00687">
    <property type="entry name" value="ALDEHYDE_DEHYDR_GLU"/>
    <property type="match status" value="1"/>
</dbReference>
<accession>A0ABR0IZZ3</accession>
<comment type="similarity">
    <text evidence="1 6">Belongs to the aldehyde dehydrogenase family.</text>
</comment>
<dbReference type="PANTHER" id="PTHR11699">
    <property type="entry name" value="ALDEHYDE DEHYDROGENASE-RELATED"/>
    <property type="match status" value="1"/>
</dbReference>
<dbReference type="EMBL" id="JAVRRF010000028">
    <property type="protein sequence ID" value="KAK5052879.1"/>
    <property type="molecule type" value="Genomic_DNA"/>
</dbReference>
<keyword evidence="2 6" id="KW-0560">Oxidoreductase</keyword>
<dbReference type="InterPro" id="IPR016163">
    <property type="entry name" value="Ald_DH_C"/>
</dbReference>
<evidence type="ECO:0000256" key="4">
    <source>
        <dbReference type="ARBA" id="ARBA00049194"/>
    </source>
</evidence>
<comment type="caution">
    <text evidence="9">The sequence shown here is derived from an EMBL/GenBank/DDBJ whole genome shotgun (WGS) entry which is preliminary data.</text>
</comment>
<evidence type="ECO:0000256" key="1">
    <source>
        <dbReference type="ARBA" id="ARBA00009986"/>
    </source>
</evidence>
<gene>
    <name evidence="9" type="ORF">LTR69_009705</name>
</gene>
<sequence length="457" mass="49495">MNGHTEPSRRASPKIDVEDPPVGLLLNNKGTGNLLPLFNPKDGSKIPVEVHAASIEDVEKAVTNARAAFESGPWSTWSGEQRAKVINRLADLIDENGDAIALLESICSGRLKLMLVDEIPRMTNSLRYFAGWADKIKGDSYPPDDGFYKIVRKEPLGVCCGITAWNASLLFLAWKAGPALAAGNTFILKPSEKSFLGSLAVASLIEAAGFPPGVFQIIVGAGEVGAHLSSHMDVNKISFTGSSAVGRRIQVAAAQSNLKRVTLELGGKSPAIVFDDADIEKALFWVTLGITVNTGQVCSASSRLFVQNSIADSFIIALKERMSGMGQMLGLDPQDMSSQYGPVVDEAQYRKIMQYIDTGKESNEMIVGGTKYDKKGYYIAPTIFLDPGDDAAVWKEEIFGPVLCIRTFETEAEVIKEANNTRYGLSGRRTSAQLSPILTVVTRSNFHREPNSCSTRQ</sequence>
<dbReference type="Gene3D" id="3.40.309.10">
    <property type="entry name" value="Aldehyde Dehydrogenase, Chain A, domain 2"/>
    <property type="match status" value="1"/>
</dbReference>
<dbReference type="InterPro" id="IPR029510">
    <property type="entry name" value="Ald_DH_CS_GLU"/>
</dbReference>
<reference evidence="9 10" key="1">
    <citation type="submission" date="2023-08" db="EMBL/GenBank/DDBJ databases">
        <title>Black Yeasts Isolated from many extreme environments.</title>
        <authorList>
            <person name="Coleine C."/>
            <person name="Stajich J.E."/>
            <person name="Selbmann L."/>
        </authorList>
    </citation>
    <scope>NUCLEOTIDE SEQUENCE [LARGE SCALE GENOMIC DNA]</scope>
    <source>
        <strain evidence="9 10">CCFEE 6328</strain>
    </source>
</reference>
<keyword evidence="10" id="KW-1185">Reference proteome</keyword>
<feature type="domain" description="Aldehyde dehydrogenase" evidence="8">
    <location>
        <begin position="35"/>
        <end position="442"/>
    </location>
</feature>
<dbReference type="InterPro" id="IPR016161">
    <property type="entry name" value="Ald_DH/histidinol_DH"/>
</dbReference>
<evidence type="ECO:0000256" key="5">
    <source>
        <dbReference type="PROSITE-ProRule" id="PRU10007"/>
    </source>
</evidence>
<organism evidence="9 10">
    <name type="scientific">Exophiala sideris</name>
    <dbReference type="NCBI Taxonomy" id="1016849"/>
    <lineage>
        <taxon>Eukaryota</taxon>
        <taxon>Fungi</taxon>
        <taxon>Dikarya</taxon>
        <taxon>Ascomycota</taxon>
        <taxon>Pezizomycotina</taxon>
        <taxon>Eurotiomycetes</taxon>
        <taxon>Chaetothyriomycetidae</taxon>
        <taxon>Chaetothyriales</taxon>
        <taxon>Herpotrichiellaceae</taxon>
        <taxon>Exophiala</taxon>
    </lineage>
</organism>
<name>A0ABR0IZZ3_9EURO</name>
<evidence type="ECO:0000256" key="3">
    <source>
        <dbReference type="ARBA" id="ARBA00024226"/>
    </source>
</evidence>
<feature type="active site" evidence="5">
    <location>
        <position position="264"/>
    </location>
</feature>
<dbReference type="SUPFAM" id="SSF53720">
    <property type="entry name" value="ALDH-like"/>
    <property type="match status" value="1"/>
</dbReference>
<dbReference type="InterPro" id="IPR015590">
    <property type="entry name" value="Aldehyde_DH_dom"/>
</dbReference>
<dbReference type="EC" id="1.2.1.3" evidence="3"/>
<dbReference type="InterPro" id="IPR016162">
    <property type="entry name" value="Ald_DH_N"/>
</dbReference>
<dbReference type="Gene3D" id="3.40.605.10">
    <property type="entry name" value="Aldehyde Dehydrogenase, Chain A, domain 1"/>
    <property type="match status" value="1"/>
</dbReference>
<evidence type="ECO:0000313" key="10">
    <source>
        <dbReference type="Proteomes" id="UP001345691"/>
    </source>
</evidence>
<comment type="catalytic activity">
    <reaction evidence="4">
        <text>an aldehyde + NAD(+) + H2O = a carboxylate + NADH + 2 H(+)</text>
        <dbReference type="Rhea" id="RHEA:16185"/>
        <dbReference type="ChEBI" id="CHEBI:15377"/>
        <dbReference type="ChEBI" id="CHEBI:15378"/>
        <dbReference type="ChEBI" id="CHEBI:17478"/>
        <dbReference type="ChEBI" id="CHEBI:29067"/>
        <dbReference type="ChEBI" id="CHEBI:57540"/>
        <dbReference type="ChEBI" id="CHEBI:57945"/>
        <dbReference type="EC" id="1.2.1.3"/>
    </reaction>
</comment>
<dbReference type="Pfam" id="PF00171">
    <property type="entry name" value="Aldedh"/>
    <property type="match status" value="1"/>
</dbReference>
<evidence type="ECO:0000313" key="9">
    <source>
        <dbReference type="EMBL" id="KAK5052879.1"/>
    </source>
</evidence>
<evidence type="ECO:0000256" key="7">
    <source>
        <dbReference type="SAM" id="MobiDB-lite"/>
    </source>
</evidence>
<evidence type="ECO:0000256" key="2">
    <source>
        <dbReference type="ARBA" id="ARBA00023002"/>
    </source>
</evidence>
<proteinExistence type="inferred from homology"/>
<dbReference type="Proteomes" id="UP001345691">
    <property type="component" value="Unassembled WGS sequence"/>
</dbReference>
<feature type="region of interest" description="Disordered" evidence="7">
    <location>
        <begin position="1"/>
        <end position="21"/>
    </location>
</feature>
<feature type="compositionally biased region" description="Basic and acidic residues" evidence="7">
    <location>
        <begin position="1"/>
        <end position="17"/>
    </location>
</feature>